<proteinExistence type="predicted"/>
<evidence type="ECO:0000313" key="1">
    <source>
        <dbReference type="EMBL" id="CAG8544092.1"/>
    </source>
</evidence>
<organism evidence="1 2">
    <name type="scientific">Racocetra persica</name>
    <dbReference type="NCBI Taxonomy" id="160502"/>
    <lineage>
        <taxon>Eukaryota</taxon>
        <taxon>Fungi</taxon>
        <taxon>Fungi incertae sedis</taxon>
        <taxon>Mucoromycota</taxon>
        <taxon>Glomeromycotina</taxon>
        <taxon>Glomeromycetes</taxon>
        <taxon>Diversisporales</taxon>
        <taxon>Gigasporaceae</taxon>
        <taxon>Racocetra</taxon>
    </lineage>
</organism>
<keyword evidence="2" id="KW-1185">Reference proteome</keyword>
<dbReference type="Proteomes" id="UP000789920">
    <property type="component" value="Unassembled WGS sequence"/>
</dbReference>
<name>A0ACA9LVG4_9GLOM</name>
<protein>
    <submittedName>
        <fullName evidence="1">893_t:CDS:1</fullName>
    </submittedName>
</protein>
<dbReference type="EMBL" id="CAJVQC010004711">
    <property type="protein sequence ID" value="CAG8544092.1"/>
    <property type="molecule type" value="Genomic_DNA"/>
</dbReference>
<gene>
    <name evidence="1" type="ORF">RPERSI_LOCUS3677</name>
</gene>
<reference evidence="1" key="1">
    <citation type="submission" date="2021-06" db="EMBL/GenBank/DDBJ databases">
        <authorList>
            <person name="Kallberg Y."/>
            <person name="Tangrot J."/>
            <person name="Rosling A."/>
        </authorList>
    </citation>
    <scope>NUCLEOTIDE SEQUENCE</scope>
    <source>
        <strain evidence="1">MA461A</strain>
    </source>
</reference>
<sequence length="138" mass="16395">MNTCLQIRHNDMFIYLLNLPDHQIFNASALLQMMTYPQRDRKEEIISIYLQKKTYEFINASFYKNNYTISALELKNKNLNWHLKRLKSSRSLLVQVARAKQSKKKQVSKIQASIHKANKVHEPQYMQQSNIPKPFINL</sequence>
<comment type="caution">
    <text evidence="1">The sequence shown here is derived from an EMBL/GenBank/DDBJ whole genome shotgun (WGS) entry which is preliminary data.</text>
</comment>
<accession>A0ACA9LVG4</accession>
<evidence type="ECO:0000313" key="2">
    <source>
        <dbReference type="Proteomes" id="UP000789920"/>
    </source>
</evidence>